<keyword evidence="1" id="KW-0862">Zinc</keyword>
<evidence type="ECO:0000313" key="5">
    <source>
        <dbReference type="EMBL" id="KAK3338473.1"/>
    </source>
</evidence>
<feature type="region of interest" description="Disordered" evidence="3">
    <location>
        <begin position="516"/>
        <end position="556"/>
    </location>
</feature>
<feature type="compositionally biased region" description="Low complexity" evidence="3">
    <location>
        <begin position="447"/>
        <end position="464"/>
    </location>
</feature>
<dbReference type="EMBL" id="JAUEPP010000008">
    <property type="protein sequence ID" value="KAK3338473.1"/>
    <property type="molecule type" value="Genomic_DNA"/>
</dbReference>
<reference evidence="5" key="2">
    <citation type="submission" date="2023-06" db="EMBL/GenBank/DDBJ databases">
        <authorList>
            <consortium name="Lawrence Berkeley National Laboratory"/>
            <person name="Haridas S."/>
            <person name="Hensen N."/>
            <person name="Bonometti L."/>
            <person name="Westerberg I."/>
            <person name="Brannstrom I.O."/>
            <person name="Guillou S."/>
            <person name="Cros-Aarteil S."/>
            <person name="Calhoun S."/>
            <person name="Kuo A."/>
            <person name="Mondo S."/>
            <person name="Pangilinan J."/>
            <person name="Riley R."/>
            <person name="Labutti K."/>
            <person name="Andreopoulos B."/>
            <person name="Lipzen A."/>
            <person name="Chen C."/>
            <person name="Yanf M."/>
            <person name="Daum C."/>
            <person name="Ng V."/>
            <person name="Clum A."/>
            <person name="Steindorff A."/>
            <person name="Ohm R."/>
            <person name="Martin F."/>
            <person name="Silar P."/>
            <person name="Natvig D."/>
            <person name="Lalanne C."/>
            <person name="Gautier V."/>
            <person name="Ament-Velasquez S.L."/>
            <person name="Kruys A."/>
            <person name="Hutchinson M.I."/>
            <person name="Powell A.J."/>
            <person name="Barry K."/>
            <person name="Miller A.N."/>
            <person name="Grigoriev I.V."/>
            <person name="Debuchy R."/>
            <person name="Gladieux P."/>
            <person name="Thoren M.H."/>
            <person name="Johannesson H."/>
        </authorList>
    </citation>
    <scope>NUCLEOTIDE SEQUENCE</scope>
    <source>
        <strain evidence="5">CBS 560.94</strain>
    </source>
</reference>
<gene>
    <name evidence="5" type="ORF">B0H65DRAFT_533374</name>
</gene>
<dbReference type="GO" id="GO:0008270">
    <property type="term" value="F:zinc ion binding"/>
    <property type="evidence" value="ECO:0007669"/>
    <property type="project" value="UniProtKB-KW"/>
</dbReference>
<keyword evidence="1" id="KW-0863">Zinc-finger</keyword>
<evidence type="ECO:0000313" key="6">
    <source>
        <dbReference type="Proteomes" id="UP001278500"/>
    </source>
</evidence>
<name>A0AAE0J7P3_9PEZI</name>
<feature type="compositionally biased region" description="Basic and acidic residues" evidence="3">
    <location>
        <begin position="347"/>
        <end position="356"/>
    </location>
</feature>
<dbReference type="GeneID" id="87866132"/>
<organism evidence="5 6">
    <name type="scientific">Neurospora tetraspora</name>
    <dbReference type="NCBI Taxonomy" id="94610"/>
    <lineage>
        <taxon>Eukaryota</taxon>
        <taxon>Fungi</taxon>
        <taxon>Dikarya</taxon>
        <taxon>Ascomycota</taxon>
        <taxon>Pezizomycotina</taxon>
        <taxon>Sordariomycetes</taxon>
        <taxon>Sordariomycetidae</taxon>
        <taxon>Sordariales</taxon>
        <taxon>Sordariaceae</taxon>
        <taxon>Neurospora</taxon>
    </lineage>
</organism>
<evidence type="ECO:0000256" key="3">
    <source>
        <dbReference type="SAM" id="MobiDB-lite"/>
    </source>
</evidence>
<keyword evidence="6" id="KW-1185">Reference proteome</keyword>
<proteinExistence type="predicted"/>
<evidence type="ECO:0000256" key="1">
    <source>
        <dbReference type="PROSITE-ProRule" id="PRU00325"/>
    </source>
</evidence>
<keyword evidence="1" id="KW-0479">Metal-binding</keyword>
<feature type="compositionally biased region" description="Basic residues" evidence="3">
    <location>
        <begin position="524"/>
        <end position="535"/>
    </location>
</feature>
<evidence type="ECO:0000259" key="4">
    <source>
        <dbReference type="PROSITE" id="PS50966"/>
    </source>
</evidence>
<feature type="region of interest" description="Disordered" evidence="3">
    <location>
        <begin position="249"/>
        <end position="382"/>
    </location>
</feature>
<feature type="domain" description="SWIM-type" evidence="4">
    <location>
        <begin position="115"/>
        <end position="152"/>
    </location>
</feature>
<dbReference type="AlphaFoldDB" id="A0AAE0J7P3"/>
<dbReference type="PROSITE" id="PS50966">
    <property type="entry name" value="ZF_SWIM"/>
    <property type="match status" value="1"/>
</dbReference>
<dbReference type="InterPro" id="IPR007527">
    <property type="entry name" value="Znf_SWIM"/>
</dbReference>
<reference evidence="5" key="1">
    <citation type="journal article" date="2023" name="Mol. Phylogenet. Evol.">
        <title>Genome-scale phylogeny and comparative genomics of the fungal order Sordariales.</title>
        <authorList>
            <person name="Hensen N."/>
            <person name="Bonometti L."/>
            <person name="Westerberg I."/>
            <person name="Brannstrom I.O."/>
            <person name="Guillou S."/>
            <person name="Cros-Aarteil S."/>
            <person name="Calhoun S."/>
            <person name="Haridas S."/>
            <person name="Kuo A."/>
            <person name="Mondo S."/>
            <person name="Pangilinan J."/>
            <person name="Riley R."/>
            <person name="LaButti K."/>
            <person name="Andreopoulos B."/>
            <person name="Lipzen A."/>
            <person name="Chen C."/>
            <person name="Yan M."/>
            <person name="Daum C."/>
            <person name="Ng V."/>
            <person name="Clum A."/>
            <person name="Steindorff A."/>
            <person name="Ohm R.A."/>
            <person name="Martin F."/>
            <person name="Silar P."/>
            <person name="Natvig D.O."/>
            <person name="Lalanne C."/>
            <person name="Gautier V."/>
            <person name="Ament-Velasquez S.L."/>
            <person name="Kruys A."/>
            <person name="Hutchinson M.I."/>
            <person name="Powell A.J."/>
            <person name="Barry K."/>
            <person name="Miller A.N."/>
            <person name="Grigoriev I.V."/>
            <person name="Debuchy R."/>
            <person name="Gladieux P."/>
            <person name="Hiltunen Thoren M."/>
            <person name="Johannesson H."/>
        </authorList>
    </citation>
    <scope>NUCLEOTIDE SEQUENCE</scope>
    <source>
        <strain evidence="5">CBS 560.94</strain>
    </source>
</reference>
<dbReference type="RefSeq" id="XP_062677924.1">
    <property type="nucleotide sequence ID" value="XM_062828978.1"/>
</dbReference>
<feature type="coiled-coil region" evidence="2">
    <location>
        <begin position="582"/>
        <end position="630"/>
    </location>
</feature>
<comment type="caution">
    <text evidence="5">The sequence shown here is derived from an EMBL/GenBank/DDBJ whole genome shotgun (WGS) entry which is preliminary data.</text>
</comment>
<evidence type="ECO:0000256" key="2">
    <source>
        <dbReference type="SAM" id="Coils"/>
    </source>
</evidence>
<accession>A0AAE0J7P3</accession>
<feature type="region of interest" description="Disordered" evidence="3">
    <location>
        <begin position="423"/>
        <end position="464"/>
    </location>
</feature>
<dbReference type="Proteomes" id="UP001278500">
    <property type="component" value="Unassembled WGS sequence"/>
</dbReference>
<sequence length="634" mass="70486">MEIVSKQDLGNYLPDDAPWSSYRDHILRVQCLKRYLDDFGDVVGLVSRLEEYRRGHPGEERRLFDWRFRKSPVYGRAFRHALDKKYQVIEVEDNSNDTSIEKRFTLLEASSDRKFYVIIGKIPICSCPSRQEQGGRKNYTCGHIVYVLHFVLDCPEPLRWQQAFLFKELQAIFRYSTAFHYIFDLELDTAFLRNTQCALCFRNFGEQGPVRRAQCCDLLVHPDCLDIRTTDHCILHSFALTNMGSREASADTWSEPRPSPPRLSDDQIFNSHPRQPCEDGNHMSESSSGDEDGVANRSIDFFAERSQISHRSPSVESSTPSSTGSVVIKKEPESPCPSPRRQLPSRAAKEATRARPDAYTGSSPRKQALTPGREWTPKLSKTPIPLPVIPGFAQQQLFGSQPARRVENAVPAPIVPASTQGRFGSLRAIGRGSPLRTITTADPSPSPASATAPSASGPAASAVSFSGAEVARIPSYSPYYAPRAPPVSPDPGPFISLPIPPAGSTFASVSIPVTDTVSSPTKEKKMKRNPKKKRTASAAADQAITAADQVSPTTIPNTAAINTTAQQTETNNSTAGKREKRKARLFKQMSRLEEDAKKVRETKKYVEQELARLEKKKSKVTKKMTKFLETERGV</sequence>
<keyword evidence="2" id="KW-0175">Coiled coil</keyword>
<feature type="compositionally biased region" description="Low complexity" evidence="3">
    <location>
        <begin position="536"/>
        <end position="556"/>
    </location>
</feature>
<feature type="compositionally biased region" description="Low complexity" evidence="3">
    <location>
        <begin position="312"/>
        <end position="327"/>
    </location>
</feature>
<protein>
    <recommendedName>
        <fullName evidence="4">SWIM-type domain-containing protein</fullName>
    </recommendedName>
</protein>